<comment type="caution">
    <text evidence="2">The sequence shown here is derived from an EMBL/GenBank/DDBJ whole genome shotgun (WGS) entry which is preliminary data.</text>
</comment>
<reference evidence="2" key="1">
    <citation type="submission" date="2021-03" db="EMBL/GenBank/DDBJ databases">
        <title>Chromosome level genome of the anhydrobiotic midge Polypedilum vanderplanki.</title>
        <authorList>
            <person name="Yoshida Y."/>
            <person name="Kikawada T."/>
            <person name="Gusev O."/>
        </authorList>
    </citation>
    <scope>NUCLEOTIDE SEQUENCE</scope>
    <source>
        <strain evidence="2">NIAS01</strain>
        <tissue evidence="2">Whole body or cell culture</tissue>
    </source>
</reference>
<dbReference type="Proteomes" id="UP001107558">
    <property type="component" value="Chromosome 1"/>
</dbReference>
<keyword evidence="3" id="KW-1185">Reference proteome</keyword>
<protein>
    <submittedName>
        <fullName evidence="2">Uncharacterized protein</fullName>
    </submittedName>
</protein>
<keyword evidence="1" id="KW-0732">Signal</keyword>
<evidence type="ECO:0000313" key="3">
    <source>
        <dbReference type="Proteomes" id="UP001107558"/>
    </source>
</evidence>
<organism evidence="2 3">
    <name type="scientific">Polypedilum vanderplanki</name>
    <name type="common">Sleeping chironomid midge</name>
    <dbReference type="NCBI Taxonomy" id="319348"/>
    <lineage>
        <taxon>Eukaryota</taxon>
        <taxon>Metazoa</taxon>
        <taxon>Ecdysozoa</taxon>
        <taxon>Arthropoda</taxon>
        <taxon>Hexapoda</taxon>
        <taxon>Insecta</taxon>
        <taxon>Pterygota</taxon>
        <taxon>Neoptera</taxon>
        <taxon>Endopterygota</taxon>
        <taxon>Diptera</taxon>
        <taxon>Nematocera</taxon>
        <taxon>Chironomoidea</taxon>
        <taxon>Chironomidae</taxon>
        <taxon>Chironominae</taxon>
        <taxon>Polypedilum</taxon>
        <taxon>Polypedilum</taxon>
    </lineage>
</organism>
<gene>
    <name evidence="2" type="ORF">PVAND_010734</name>
</gene>
<name>A0A9J6CHQ7_POLVA</name>
<feature type="signal peptide" evidence="1">
    <location>
        <begin position="1"/>
        <end position="19"/>
    </location>
</feature>
<evidence type="ECO:0000313" key="2">
    <source>
        <dbReference type="EMBL" id="KAG5681283.1"/>
    </source>
</evidence>
<proteinExistence type="predicted"/>
<dbReference type="EMBL" id="JADBJN010000001">
    <property type="protein sequence ID" value="KAG5681283.1"/>
    <property type="molecule type" value="Genomic_DNA"/>
</dbReference>
<dbReference type="OrthoDB" id="5135415at2759"/>
<accession>A0A9J6CHQ7</accession>
<sequence>MKVLNFFFILAAIIGNSFSLCIWPKTAGILNVCKQLDKEDCIGLTSNNICIDLNGGLFVSGYASGNYQCTIFSSTDCLGTSATVDKLGWSHFPIIPKSFKCPCV</sequence>
<dbReference type="AlphaFoldDB" id="A0A9J6CHQ7"/>
<feature type="chain" id="PRO_5039891370" evidence="1">
    <location>
        <begin position="20"/>
        <end position="104"/>
    </location>
</feature>
<evidence type="ECO:0000256" key="1">
    <source>
        <dbReference type="SAM" id="SignalP"/>
    </source>
</evidence>